<comment type="caution">
    <text evidence="2">The sequence shown here is derived from an EMBL/GenBank/DDBJ whole genome shotgun (WGS) entry which is preliminary data.</text>
</comment>
<dbReference type="SUPFAM" id="SSF51306">
    <property type="entry name" value="LexA/Signal peptidase"/>
    <property type="match status" value="1"/>
</dbReference>
<dbReference type="RefSeq" id="WP_311663349.1">
    <property type="nucleotide sequence ID" value="NZ_JAVRHT010000019.1"/>
</dbReference>
<organism evidence="2 3">
    <name type="scientific">Rubrivirga litoralis</name>
    <dbReference type="NCBI Taxonomy" id="3075598"/>
    <lineage>
        <taxon>Bacteria</taxon>
        <taxon>Pseudomonadati</taxon>
        <taxon>Rhodothermota</taxon>
        <taxon>Rhodothermia</taxon>
        <taxon>Rhodothermales</taxon>
        <taxon>Rubricoccaceae</taxon>
        <taxon>Rubrivirga</taxon>
    </lineage>
</organism>
<accession>A0ABU3BRK6</accession>
<evidence type="ECO:0000313" key="3">
    <source>
        <dbReference type="Proteomes" id="UP001267426"/>
    </source>
</evidence>
<keyword evidence="3" id="KW-1185">Reference proteome</keyword>
<gene>
    <name evidence="2" type="ORF">RM540_09205</name>
</gene>
<dbReference type="Proteomes" id="UP001267426">
    <property type="component" value="Unassembled WGS sequence"/>
</dbReference>
<proteinExistence type="predicted"/>
<dbReference type="InterPro" id="IPR019533">
    <property type="entry name" value="Peptidase_S26"/>
</dbReference>
<name>A0ABU3BRK6_9BACT</name>
<protein>
    <submittedName>
        <fullName evidence="2">S26 family signal peptidase</fullName>
    </submittedName>
</protein>
<reference evidence="2 3" key="1">
    <citation type="submission" date="2023-09" db="EMBL/GenBank/DDBJ databases">
        <authorList>
            <person name="Rey-Velasco X."/>
        </authorList>
    </citation>
    <scope>NUCLEOTIDE SEQUENCE [LARGE SCALE GENOMIC DNA]</scope>
    <source>
        <strain evidence="2 3">F394</strain>
    </source>
</reference>
<dbReference type="EMBL" id="JAVRHT010000019">
    <property type="protein sequence ID" value="MDT0631921.1"/>
    <property type="molecule type" value="Genomic_DNA"/>
</dbReference>
<evidence type="ECO:0000259" key="1">
    <source>
        <dbReference type="Pfam" id="PF10502"/>
    </source>
</evidence>
<evidence type="ECO:0000313" key="2">
    <source>
        <dbReference type="EMBL" id="MDT0631921.1"/>
    </source>
</evidence>
<dbReference type="Pfam" id="PF10502">
    <property type="entry name" value="Peptidase_S26"/>
    <property type="match status" value="1"/>
</dbReference>
<sequence>MAVGTGVGLAVLAVAAWAFGVRVNYTSSLPRGLYLASAFDPASAEPGQIVAACPSADAAAALAPYLANGPCPGGVVELGKPLAGLPGDTVVVDSAGVRVGGTPLPNSAPLFRDRAGTPLRPRLGRHVLGKGEYWLHSGRVPTSVDSRYAGPVSDVRGVLQPLWIEGGVRDATDN</sequence>
<dbReference type="Gene3D" id="2.10.109.10">
    <property type="entry name" value="Umud Fragment, subunit A"/>
    <property type="match status" value="1"/>
</dbReference>
<feature type="domain" description="Peptidase S26" evidence="1">
    <location>
        <begin position="4"/>
        <end position="154"/>
    </location>
</feature>
<dbReference type="InterPro" id="IPR036286">
    <property type="entry name" value="LexA/Signal_pep-like_sf"/>
</dbReference>